<organism evidence="1 2">
    <name type="scientific">Acanthamoeba polyphaga mimivirus</name>
    <name type="common">APMV</name>
    <dbReference type="NCBI Taxonomy" id="212035"/>
    <lineage>
        <taxon>Viruses</taxon>
        <taxon>Varidnaviria</taxon>
        <taxon>Bamfordvirae</taxon>
        <taxon>Nucleocytoviricota</taxon>
        <taxon>Megaviricetes</taxon>
        <taxon>Imitervirales</taxon>
        <taxon>Mimiviridae</taxon>
        <taxon>Megamimivirinae</taxon>
        <taxon>Mimivirus</taxon>
        <taxon>Mimivirus bradfordmassiliense</taxon>
    </lineage>
</organism>
<organismHost>
    <name type="scientific">Acanthamoeba polyphaga</name>
    <name type="common">Amoeba</name>
    <dbReference type="NCBI Taxonomy" id="5757"/>
</organismHost>
<protein>
    <submittedName>
        <fullName evidence="1">Uncharacterized protein L759</fullName>
    </submittedName>
</protein>
<dbReference type="SUPFAM" id="SSF50486">
    <property type="entry name" value="FMT C-terminal domain-like"/>
    <property type="match status" value="1"/>
</dbReference>
<reference evidence="1 2" key="1">
    <citation type="journal article" date="2011" name="Proc. Natl. Acad. Sci. U.S.A.">
        <title>Mimivirus shows dramatic genome reduction after intraamoebal culture.</title>
        <authorList>
            <person name="Boyer M."/>
            <person name="Azza S."/>
            <person name="Barrassi L."/>
            <person name="Klose T."/>
            <person name="Campocasso A."/>
            <person name="Pagnier I."/>
            <person name="Fournous G."/>
            <person name="Borg A."/>
            <person name="Robert C."/>
            <person name="Zhang X."/>
            <person name="Desnues C."/>
            <person name="Henrissat B."/>
            <person name="Rossmann M.G."/>
            <person name="La Scola B."/>
            <person name="Raoult D."/>
        </authorList>
    </citation>
    <scope>NUCLEOTIDE SEQUENCE [LARGE SCALE GENOMIC DNA]</scope>
    <source>
        <strain evidence="1">M4</strain>
    </source>
</reference>
<proteinExistence type="predicted"/>
<name>F8V6U9_MIMIV</name>
<dbReference type="InterPro" id="IPR011034">
    <property type="entry name" value="Formyl_transferase-like_C_sf"/>
</dbReference>
<dbReference type="Proteomes" id="UP000240552">
    <property type="component" value="Segment"/>
</dbReference>
<gene>
    <name evidence="1" type="primary">L759</name>
    <name evidence="1" type="ORF">MIMI_L759</name>
</gene>
<dbReference type="GO" id="GO:0003824">
    <property type="term" value="F:catalytic activity"/>
    <property type="evidence" value="ECO:0007669"/>
    <property type="project" value="InterPro"/>
</dbReference>
<dbReference type="EMBL" id="JN036606">
    <property type="protein sequence ID" value="AEJ35003.1"/>
    <property type="molecule type" value="Genomic_DNA"/>
</dbReference>
<accession>F8V6U9</accession>
<evidence type="ECO:0000313" key="2">
    <source>
        <dbReference type="Proteomes" id="UP000240552"/>
    </source>
</evidence>
<sequence>MVLLTEEDYSDLNEDYFNDLADTLFNKCYLVANGSKWRLVEIEFYLNNENHADPYVHCDPDQLLSHTFYFHRFKNRTYKSGTFKGMDITLGTYPNDPKFKPKKTDTKTYFGILIRSVQRIKTGEIIEGPCNTVNKLLEQYEFTKIDELTGGESLDLFENDQNFYLKFTKSLKSEKIYSGPRIGLSDKFMEWRDLPYRYVIFKSSIKKRKQLSKSLISDKLAIAYQQELFIRITCNINIIVKISWIISRIILRYCYCFII</sequence>
<evidence type="ECO:0000313" key="1">
    <source>
        <dbReference type="EMBL" id="AEJ35003.1"/>
    </source>
</evidence>